<dbReference type="PROSITE" id="PS50088">
    <property type="entry name" value="ANK_REPEAT"/>
    <property type="match status" value="4"/>
</dbReference>
<feature type="domain" description="GPI inositol-deacylase winged helix" evidence="5">
    <location>
        <begin position="189"/>
        <end position="272"/>
    </location>
</feature>
<dbReference type="PRINTS" id="PR01415">
    <property type="entry name" value="ANKYRIN"/>
</dbReference>
<reference evidence="8" key="1">
    <citation type="submission" date="2019-06" db="EMBL/GenBank/DDBJ databases">
        <authorList>
            <person name="Broberg M."/>
        </authorList>
    </citation>
    <scope>NUCLEOTIDE SEQUENCE [LARGE SCALE GENOMIC DNA]</scope>
</reference>
<feature type="repeat" description="ANK" evidence="3">
    <location>
        <begin position="572"/>
        <end position="601"/>
    </location>
</feature>
<protein>
    <submittedName>
        <fullName evidence="7">Uncharacterized protein</fullName>
    </submittedName>
</protein>
<dbReference type="Pfam" id="PF24883">
    <property type="entry name" value="NPHP3_N"/>
    <property type="match status" value="1"/>
</dbReference>
<dbReference type="PANTHER" id="PTHR24198">
    <property type="entry name" value="ANKYRIN REPEAT AND PROTEIN KINASE DOMAIN-CONTAINING PROTEIN"/>
    <property type="match status" value="1"/>
</dbReference>
<proteinExistence type="predicted"/>
<evidence type="ECO:0000256" key="3">
    <source>
        <dbReference type="PROSITE-ProRule" id="PRU00023"/>
    </source>
</evidence>
<feature type="repeat" description="ANK" evidence="3">
    <location>
        <begin position="539"/>
        <end position="568"/>
    </location>
</feature>
<keyword evidence="2 3" id="KW-0040">ANK repeat</keyword>
<evidence type="ECO:0000259" key="5">
    <source>
        <dbReference type="Pfam" id="PF22939"/>
    </source>
</evidence>
<feature type="region of interest" description="Disordered" evidence="4">
    <location>
        <begin position="728"/>
        <end position="766"/>
    </location>
</feature>
<dbReference type="PANTHER" id="PTHR24198:SF165">
    <property type="entry name" value="ANKYRIN REPEAT-CONTAINING PROTEIN-RELATED"/>
    <property type="match status" value="1"/>
</dbReference>
<accession>A0A9N9UG28</accession>
<evidence type="ECO:0000256" key="2">
    <source>
        <dbReference type="ARBA" id="ARBA00023043"/>
    </source>
</evidence>
<evidence type="ECO:0000259" key="6">
    <source>
        <dbReference type="Pfam" id="PF24883"/>
    </source>
</evidence>
<dbReference type="InterPro" id="IPR036770">
    <property type="entry name" value="Ankyrin_rpt-contain_sf"/>
</dbReference>
<dbReference type="SMART" id="SM00248">
    <property type="entry name" value="ANK"/>
    <property type="match status" value="8"/>
</dbReference>
<dbReference type="EMBL" id="CABFNO020001469">
    <property type="protein sequence ID" value="CAG9990107.1"/>
    <property type="molecule type" value="Genomic_DNA"/>
</dbReference>
<feature type="compositionally biased region" description="Low complexity" evidence="4">
    <location>
        <begin position="785"/>
        <end position="801"/>
    </location>
</feature>
<dbReference type="OrthoDB" id="163438at2759"/>
<evidence type="ECO:0000256" key="1">
    <source>
        <dbReference type="ARBA" id="ARBA00022737"/>
    </source>
</evidence>
<organism evidence="7 8">
    <name type="scientific">Clonostachys byssicola</name>
    <dbReference type="NCBI Taxonomy" id="160290"/>
    <lineage>
        <taxon>Eukaryota</taxon>
        <taxon>Fungi</taxon>
        <taxon>Dikarya</taxon>
        <taxon>Ascomycota</taxon>
        <taxon>Pezizomycotina</taxon>
        <taxon>Sordariomycetes</taxon>
        <taxon>Hypocreomycetidae</taxon>
        <taxon>Hypocreales</taxon>
        <taxon>Bionectriaceae</taxon>
        <taxon>Clonostachys</taxon>
    </lineage>
</organism>
<feature type="repeat" description="ANK" evidence="3">
    <location>
        <begin position="415"/>
        <end position="447"/>
    </location>
</feature>
<dbReference type="Pfam" id="PF12796">
    <property type="entry name" value="Ank_2"/>
    <property type="match status" value="3"/>
</dbReference>
<evidence type="ECO:0000313" key="7">
    <source>
        <dbReference type="EMBL" id="CAG9990107.1"/>
    </source>
</evidence>
<feature type="domain" description="Nephrocystin 3-like N-terminal" evidence="6">
    <location>
        <begin position="5"/>
        <end position="78"/>
    </location>
</feature>
<feature type="region of interest" description="Disordered" evidence="4">
    <location>
        <begin position="784"/>
        <end position="817"/>
    </location>
</feature>
<dbReference type="Pfam" id="PF22939">
    <property type="entry name" value="WHD_GPIID"/>
    <property type="match status" value="1"/>
</dbReference>
<gene>
    <name evidence="7" type="ORF">CBYS24578_00012342</name>
</gene>
<sequence length="817" mass="91476">MDAFRKNGEKLQNEVDELWRIFVTAAKQIYSHSVICVLDGLDECQEDDQKKLFQLLGSFYNTPRPVKGPQLKFLITSRPYLDIEYLFHQLPLIRLDGEECSDAISKDINLMVKDGLCKLNLRPDVQDLLENRLITPSNRTYLWAHHVLEDLRDPRHKQTKKGFEKALKSLPKPLEVEYDKILNRVKHNRRHKAEILLRIVVDAYRPLTLSELDVAFELATGGQDAQTHDDLDLGLDGASIASRLRNLCGLFIYVDDSRIFLIHQSAKEYLVNIHYPRLALDESRPHSQMVKSPNKLLANICVQYLSLKDFSYDLHDVNSNDKESFYPLLEYSAIYLADHFRQATVDDDKLSAHIYELYDDHSQRFGNWYQISQATNSFKGAPKTSLQLAAFSGHLEMVSHFLKTKEFQKDTELWNMGEALYWAALGGNEQIVNILIENGSDVNANISEPLPTPSGECDKLDFMLLDSGADDISRSLLTASSKDHLRILRLLVDNYVYLNKQAKFDVDSLSNAYAGYQKSHGRLLLDCQDTNAHFAFYGNALQAAAQGGHTGVVQLLLNRDADVNVGGGFFGNALQAAARGGHSRVVELLLERGADINAPGGFYGSGLQAAARGGHKIIAEHLLDRGADVNTSRGFFGTALQAAARVGHKKIVRLLITKYADINAQGGLYGTALHAAIAGGYEDITMLFLEKGANPYAQGGFYGSIFEAATQTHHPRIVQLLNEKGFNDAQGDHRQTRHGSFQKFDNASADMRVDGNDLPTGADLAGFDDGRREDFILRAHQTYQPHHTSPSHPHLASSAHLQNEESSRPPKKRKWRS</sequence>
<name>A0A9N9UG28_9HYPO</name>
<dbReference type="PROSITE" id="PS50297">
    <property type="entry name" value="ANK_REP_REGION"/>
    <property type="match status" value="2"/>
</dbReference>
<dbReference type="SUPFAM" id="SSF48403">
    <property type="entry name" value="Ankyrin repeat"/>
    <property type="match status" value="1"/>
</dbReference>
<evidence type="ECO:0000313" key="8">
    <source>
        <dbReference type="Proteomes" id="UP000754883"/>
    </source>
</evidence>
<dbReference type="AlphaFoldDB" id="A0A9N9UG28"/>
<evidence type="ECO:0000256" key="4">
    <source>
        <dbReference type="SAM" id="MobiDB-lite"/>
    </source>
</evidence>
<dbReference type="InterPro" id="IPR054471">
    <property type="entry name" value="GPIID_WHD"/>
</dbReference>
<comment type="caution">
    <text evidence="7">The sequence shown here is derived from an EMBL/GenBank/DDBJ whole genome shotgun (WGS) entry which is preliminary data.</text>
</comment>
<keyword evidence="8" id="KW-1185">Reference proteome</keyword>
<dbReference type="Proteomes" id="UP000754883">
    <property type="component" value="Unassembled WGS sequence"/>
</dbReference>
<dbReference type="Gene3D" id="1.25.40.20">
    <property type="entry name" value="Ankyrin repeat-containing domain"/>
    <property type="match status" value="1"/>
</dbReference>
<reference evidence="7 8" key="2">
    <citation type="submission" date="2021-10" db="EMBL/GenBank/DDBJ databases">
        <authorList>
            <person name="Piombo E."/>
        </authorList>
    </citation>
    <scope>NUCLEOTIDE SEQUENCE [LARGE SCALE GENOMIC DNA]</scope>
</reference>
<keyword evidence="1" id="KW-0677">Repeat</keyword>
<dbReference type="InterPro" id="IPR002110">
    <property type="entry name" value="Ankyrin_rpt"/>
</dbReference>
<dbReference type="InterPro" id="IPR056884">
    <property type="entry name" value="NPHP3-like_N"/>
</dbReference>
<feature type="repeat" description="ANK" evidence="3">
    <location>
        <begin position="638"/>
        <end position="667"/>
    </location>
</feature>